<evidence type="ECO:0000313" key="3">
    <source>
        <dbReference type="Proteomes" id="UP000015105"/>
    </source>
</evidence>
<accession>A0A453J8X2</accession>
<reference evidence="3" key="1">
    <citation type="journal article" date="2014" name="Science">
        <title>Ancient hybridizations among the ancestral genomes of bread wheat.</title>
        <authorList>
            <consortium name="International Wheat Genome Sequencing Consortium,"/>
            <person name="Marcussen T."/>
            <person name="Sandve S.R."/>
            <person name="Heier L."/>
            <person name="Spannagl M."/>
            <person name="Pfeifer M."/>
            <person name="Jakobsen K.S."/>
            <person name="Wulff B.B."/>
            <person name="Steuernagel B."/>
            <person name="Mayer K.F."/>
            <person name="Olsen O.A."/>
        </authorList>
    </citation>
    <scope>NUCLEOTIDE SEQUENCE [LARGE SCALE GENOMIC DNA]</scope>
    <source>
        <strain evidence="3">cv. AL8/78</strain>
    </source>
</reference>
<reference evidence="2" key="4">
    <citation type="submission" date="2019-03" db="UniProtKB">
        <authorList>
            <consortium name="EnsemblPlants"/>
        </authorList>
    </citation>
    <scope>IDENTIFICATION</scope>
</reference>
<name>A0A453J8X2_AEGTS</name>
<dbReference type="PANTHER" id="PTHR47857:SF2">
    <property type="entry name" value="EXPRESSED PROTEIN"/>
    <property type="match status" value="1"/>
</dbReference>
<dbReference type="PANTHER" id="PTHR47857">
    <property type="entry name" value="EXPRESSED PROTEIN-RELATED"/>
    <property type="match status" value="1"/>
</dbReference>
<feature type="region of interest" description="Disordered" evidence="1">
    <location>
        <begin position="509"/>
        <end position="557"/>
    </location>
</feature>
<reference evidence="3" key="2">
    <citation type="journal article" date="2017" name="Nat. Plants">
        <title>The Aegilops tauschii genome reveals multiple impacts of transposons.</title>
        <authorList>
            <person name="Zhao G."/>
            <person name="Zou C."/>
            <person name="Li K."/>
            <person name="Wang K."/>
            <person name="Li T."/>
            <person name="Gao L."/>
            <person name="Zhang X."/>
            <person name="Wang H."/>
            <person name="Yang Z."/>
            <person name="Liu X."/>
            <person name="Jiang W."/>
            <person name="Mao L."/>
            <person name="Kong X."/>
            <person name="Jiao Y."/>
            <person name="Jia J."/>
        </authorList>
    </citation>
    <scope>NUCLEOTIDE SEQUENCE [LARGE SCALE GENOMIC DNA]</scope>
    <source>
        <strain evidence="3">cv. AL8/78</strain>
    </source>
</reference>
<feature type="compositionally biased region" description="Basic and acidic residues" evidence="1">
    <location>
        <begin position="542"/>
        <end position="557"/>
    </location>
</feature>
<dbReference type="EnsemblPlants" id="AET4Gv20836100.3">
    <property type="protein sequence ID" value="AET4Gv20836100.3"/>
    <property type="gene ID" value="AET4Gv20836100"/>
</dbReference>
<protein>
    <recommendedName>
        <fullName evidence="4">DUF3741 domain-containing protein</fullName>
    </recommendedName>
</protein>
<dbReference type="Gramene" id="AET4Gv20836100.3">
    <property type="protein sequence ID" value="AET4Gv20836100.3"/>
    <property type="gene ID" value="AET4Gv20836100"/>
</dbReference>
<dbReference type="Proteomes" id="UP000015105">
    <property type="component" value="Chromosome 4D"/>
</dbReference>
<organism evidence="2 3">
    <name type="scientific">Aegilops tauschii subsp. strangulata</name>
    <name type="common">Goatgrass</name>
    <dbReference type="NCBI Taxonomy" id="200361"/>
    <lineage>
        <taxon>Eukaryota</taxon>
        <taxon>Viridiplantae</taxon>
        <taxon>Streptophyta</taxon>
        <taxon>Embryophyta</taxon>
        <taxon>Tracheophyta</taxon>
        <taxon>Spermatophyta</taxon>
        <taxon>Magnoliopsida</taxon>
        <taxon>Liliopsida</taxon>
        <taxon>Poales</taxon>
        <taxon>Poaceae</taxon>
        <taxon>BOP clade</taxon>
        <taxon>Pooideae</taxon>
        <taxon>Triticodae</taxon>
        <taxon>Triticeae</taxon>
        <taxon>Triticinae</taxon>
        <taxon>Aegilops</taxon>
    </lineage>
</organism>
<evidence type="ECO:0000313" key="2">
    <source>
        <dbReference type="EnsemblPlants" id="AET4Gv20836100.3"/>
    </source>
</evidence>
<reference evidence="2" key="3">
    <citation type="journal article" date="2017" name="Nature">
        <title>Genome sequence of the progenitor of the wheat D genome Aegilops tauschii.</title>
        <authorList>
            <person name="Luo M.C."/>
            <person name="Gu Y.Q."/>
            <person name="Puiu D."/>
            <person name="Wang H."/>
            <person name="Twardziok S.O."/>
            <person name="Deal K.R."/>
            <person name="Huo N."/>
            <person name="Zhu T."/>
            <person name="Wang L."/>
            <person name="Wang Y."/>
            <person name="McGuire P.E."/>
            <person name="Liu S."/>
            <person name="Long H."/>
            <person name="Ramasamy R.K."/>
            <person name="Rodriguez J.C."/>
            <person name="Van S.L."/>
            <person name="Yuan L."/>
            <person name="Wang Z."/>
            <person name="Xia Z."/>
            <person name="Xiao L."/>
            <person name="Anderson O.D."/>
            <person name="Ouyang S."/>
            <person name="Liang Y."/>
            <person name="Zimin A.V."/>
            <person name="Pertea G."/>
            <person name="Qi P."/>
            <person name="Bennetzen J.L."/>
            <person name="Dai X."/>
            <person name="Dawson M.W."/>
            <person name="Muller H.G."/>
            <person name="Kugler K."/>
            <person name="Rivarola-Duarte L."/>
            <person name="Spannagl M."/>
            <person name="Mayer K.F.X."/>
            <person name="Lu F.H."/>
            <person name="Bevan M.W."/>
            <person name="Leroy P."/>
            <person name="Li P."/>
            <person name="You F.M."/>
            <person name="Sun Q."/>
            <person name="Liu Z."/>
            <person name="Lyons E."/>
            <person name="Wicker T."/>
            <person name="Salzberg S.L."/>
            <person name="Devos K.M."/>
            <person name="Dvorak J."/>
        </authorList>
    </citation>
    <scope>NUCLEOTIDE SEQUENCE [LARGE SCALE GENOMIC DNA]</scope>
    <source>
        <strain evidence="2">cv. AL8/78</strain>
    </source>
</reference>
<evidence type="ECO:0000256" key="1">
    <source>
        <dbReference type="SAM" id="MobiDB-lite"/>
    </source>
</evidence>
<proteinExistence type="predicted"/>
<reference evidence="2" key="5">
    <citation type="journal article" date="2021" name="G3 (Bethesda)">
        <title>Aegilops tauschii genome assembly Aet v5.0 features greater sequence contiguity and improved annotation.</title>
        <authorList>
            <person name="Wang L."/>
            <person name="Zhu T."/>
            <person name="Rodriguez J.C."/>
            <person name="Deal K.R."/>
            <person name="Dubcovsky J."/>
            <person name="McGuire P.E."/>
            <person name="Lux T."/>
            <person name="Spannagl M."/>
            <person name="Mayer K.F.X."/>
            <person name="Baldrich P."/>
            <person name="Meyers B.C."/>
            <person name="Huo N."/>
            <person name="Gu Y.Q."/>
            <person name="Zhou H."/>
            <person name="Devos K.M."/>
            <person name="Bennetzen J.L."/>
            <person name="Unver T."/>
            <person name="Budak H."/>
            <person name="Gulick P.J."/>
            <person name="Galiba G."/>
            <person name="Kalapos B."/>
            <person name="Nelson D.R."/>
            <person name="Li P."/>
            <person name="You F.M."/>
            <person name="Luo M.C."/>
            <person name="Dvorak J."/>
        </authorList>
    </citation>
    <scope>NUCLEOTIDE SEQUENCE [LARGE SCALE GENOMIC DNA]</scope>
    <source>
        <strain evidence="2">cv. AL8/78</strain>
    </source>
</reference>
<dbReference type="AlphaFoldDB" id="A0A453J8X2"/>
<feature type="region of interest" description="Disordered" evidence="1">
    <location>
        <begin position="390"/>
        <end position="427"/>
    </location>
</feature>
<sequence>MGKTSQRRATQIQENNVGCTWGLIRMFYSRRDPKLILDRKQGSTRHSFSGFPGTASCVWVCTELPSFSPLDATETLFKLFYCCSNIYAACRNLFPGDNSCFGLVFLRTRRNAVPRNQLGHDVCLDKRTTPNSKPKGVTDPSADIGIASSSECLDPSGSKCMEQVEEDGLELALSDFLGQVYKYHDEGPHDDCRNKSELYPELESIIHTKLNEYNNPPCDLAYEKTPVSEEKQLVDNKHICNRHVGARLEPKKMLEKTNIVEDTKASNQRELTIKTKNKESRNIFFWKKDKPSRTHASEGRSSQPVNKIVILKPNPRRGFDPTVATASTYLHQQSGGIQAPEYSAAECSTFSVKEVRRRFRIVTGETRKGRPPMNEDDVQRDPCLLRDSFTIIKDSRQAPPATDKNDVRPSNSSKHKQINHSLGGFNRDVSKSKDASTFYAEAKKHLTEILKDNSHTGQYPSPAVQVSRSLVGMLSLPQCSTPSSPGNTPRVRECIEHSQEEKNICAIHKAEGEESAEEGNKTEGDSGSAECGPNEATVEQADQERYYYKEEDTQQGE</sequence>
<evidence type="ECO:0008006" key="4">
    <source>
        <dbReference type="Google" id="ProtNLM"/>
    </source>
</evidence>
<feature type="compositionally biased region" description="Basic and acidic residues" evidence="1">
    <location>
        <begin position="509"/>
        <end position="524"/>
    </location>
</feature>
<keyword evidence="3" id="KW-1185">Reference proteome</keyword>